<accession>A0ABW7AM18</accession>
<dbReference type="RefSeq" id="WP_393172670.1">
    <property type="nucleotide sequence ID" value="NZ_JBICRM010000028.1"/>
</dbReference>
<sequence>MTGQNSPFVPVGGVGAAEAIDYLAAGAVAVGVGSPLVGAAAAGGSVSELRVRIRNLLEAL</sequence>
<proteinExistence type="predicted"/>
<evidence type="ECO:0000313" key="1">
    <source>
        <dbReference type="EMBL" id="MFG1708441.1"/>
    </source>
</evidence>
<dbReference type="SUPFAM" id="SSF51569">
    <property type="entry name" value="Aldolase"/>
    <property type="match status" value="1"/>
</dbReference>
<name>A0ABW7AM18_9ACTN</name>
<dbReference type="Gene3D" id="3.20.20.70">
    <property type="entry name" value="Aldolase class I"/>
    <property type="match status" value="1"/>
</dbReference>
<protein>
    <recommendedName>
        <fullName evidence="3">2-dehydro-3-deoxyphosphogluconate aldolase / (4S)-4-hydroxy-2-oxoglutarate aldolase</fullName>
    </recommendedName>
</protein>
<organism evidence="1 2">
    <name type="scientific">Nonomuraea marmarensis</name>
    <dbReference type="NCBI Taxonomy" id="3351344"/>
    <lineage>
        <taxon>Bacteria</taxon>
        <taxon>Bacillati</taxon>
        <taxon>Actinomycetota</taxon>
        <taxon>Actinomycetes</taxon>
        <taxon>Streptosporangiales</taxon>
        <taxon>Streptosporangiaceae</taxon>
        <taxon>Nonomuraea</taxon>
    </lineage>
</organism>
<dbReference type="EMBL" id="JBICRM010000028">
    <property type="protein sequence ID" value="MFG1708441.1"/>
    <property type="molecule type" value="Genomic_DNA"/>
</dbReference>
<evidence type="ECO:0008006" key="3">
    <source>
        <dbReference type="Google" id="ProtNLM"/>
    </source>
</evidence>
<keyword evidence="2" id="KW-1185">Reference proteome</keyword>
<reference evidence="1 2" key="1">
    <citation type="submission" date="2024-10" db="EMBL/GenBank/DDBJ databases">
        <authorList>
            <person name="Topkara A.R."/>
            <person name="Saygin H."/>
        </authorList>
    </citation>
    <scope>NUCLEOTIDE SEQUENCE [LARGE SCALE GENOMIC DNA]</scope>
    <source>
        <strain evidence="1 2">M3C6</strain>
    </source>
</reference>
<dbReference type="Proteomes" id="UP001603978">
    <property type="component" value="Unassembled WGS sequence"/>
</dbReference>
<comment type="caution">
    <text evidence="1">The sequence shown here is derived from an EMBL/GenBank/DDBJ whole genome shotgun (WGS) entry which is preliminary data.</text>
</comment>
<evidence type="ECO:0000313" key="2">
    <source>
        <dbReference type="Proteomes" id="UP001603978"/>
    </source>
</evidence>
<dbReference type="InterPro" id="IPR013785">
    <property type="entry name" value="Aldolase_TIM"/>
</dbReference>
<gene>
    <name evidence="1" type="ORF">ACFLIM_35095</name>
</gene>